<name>A0A8S5QCW8_9CAUD</name>
<keyword evidence="1" id="KW-1133">Transmembrane helix</keyword>
<organism evidence="2">
    <name type="scientific">Siphoviridae sp. ctbvd11</name>
    <dbReference type="NCBI Taxonomy" id="2825567"/>
    <lineage>
        <taxon>Viruses</taxon>
        <taxon>Duplodnaviria</taxon>
        <taxon>Heunggongvirae</taxon>
        <taxon>Uroviricota</taxon>
        <taxon>Caudoviricetes</taxon>
    </lineage>
</organism>
<keyword evidence="1" id="KW-0472">Membrane</keyword>
<protein>
    <submittedName>
        <fullName evidence="2">Uncharacterized protein</fullName>
    </submittedName>
</protein>
<reference evidence="2" key="1">
    <citation type="journal article" date="2021" name="Proc. Natl. Acad. Sci. U.S.A.">
        <title>A Catalog of Tens of Thousands of Viruses from Human Metagenomes Reveals Hidden Associations with Chronic Diseases.</title>
        <authorList>
            <person name="Tisza M.J."/>
            <person name="Buck C.B."/>
        </authorList>
    </citation>
    <scope>NUCLEOTIDE SEQUENCE</scope>
    <source>
        <strain evidence="2">Ctbvd11</strain>
    </source>
</reference>
<keyword evidence="1" id="KW-0812">Transmembrane</keyword>
<evidence type="ECO:0000313" key="2">
    <source>
        <dbReference type="EMBL" id="DAE17134.1"/>
    </source>
</evidence>
<dbReference type="EMBL" id="BK015636">
    <property type="protein sequence ID" value="DAE17134.1"/>
    <property type="molecule type" value="Genomic_DNA"/>
</dbReference>
<accession>A0A8S5QCW8</accession>
<proteinExistence type="predicted"/>
<evidence type="ECO:0000256" key="1">
    <source>
        <dbReference type="SAM" id="Phobius"/>
    </source>
</evidence>
<feature type="transmembrane region" description="Helical" evidence="1">
    <location>
        <begin position="61"/>
        <end position="83"/>
    </location>
</feature>
<sequence length="85" mass="9154">MNNSINISRRTSTAALVSVLFAVCAILFARLNKCIFAVVKTAWRWLFAPKTYFAGDGEGVTVNGLQFIGINLLAAAVCMILSVSL</sequence>